<name>A0A2N5DV85_9GAMM</name>
<accession>A0A2N5DV85</accession>
<organism evidence="2 3">
    <name type="scientific">Chimaeribacter coloradensis</name>
    <dbReference type="NCBI Taxonomy" id="2060068"/>
    <lineage>
        <taxon>Bacteria</taxon>
        <taxon>Pseudomonadati</taxon>
        <taxon>Pseudomonadota</taxon>
        <taxon>Gammaproteobacteria</taxon>
        <taxon>Enterobacterales</taxon>
        <taxon>Yersiniaceae</taxon>
        <taxon>Chimaeribacter</taxon>
    </lineage>
</organism>
<keyword evidence="1" id="KW-0732">Signal</keyword>
<protein>
    <submittedName>
        <fullName evidence="2">Uncharacterized protein</fullName>
    </submittedName>
</protein>
<dbReference type="RefSeq" id="WP_101826541.1">
    <property type="nucleotide sequence ID" value="NZ_PJZH01000027.1"/>
</dbReference>
<feature type="signal peptide" evidence="1">
    <location>
        <begin position="1"/>
        <end position="22"/>
    </location>
</feature>
<evidence type="ECO:0000256" key="1">
    <source>
        <dbReference type="SAM" id="SignalP"/>
    </source>
</evidence>
<gene>
    <name evidence="2" type="ORF">CYR32_18025</name>
</gene>
<proteinExistence type="predicted"/>
<reference evidence="2 3" key="1">
    <citation type="submission" date="2017-12" db="EMBL/GenBank/DDBJ databases">
        <title>Characterization of six clinical isolates of Enterochimera gen. nov., a novel genus of the Yersiniaciae family and the three species Enterochimera arupensis sp. nov., Enterochimera coloradensis sp. nov, and Enterochimera californica sp. nov.</title>
        <authorList>
            <person name="Rossi A."/>
            <person name="Fisher M."/>
        </authorList>
    </citation>
    <scope>NUCLEOTIDE SEQUENCE [LARGE SCALE GENOMIC DNA]</scope>
    <source>
        <strain evidence="3">2016-Iso4</strain>
    </source>
</reference>
<feature type="chain" id="PRO_5014606958" evidence="1">
    <location>
        <begin position="23"/>
        <end position="84"/>
    </location>
</feature>
<sequence length="84" mass="8940">MKTVTLLIAALLSAASPLAALANQQVITMQVDSQKIGFTTQTRQDLSGLKPAAAQRTTLRDPVARQLIASSGANHLFDDSTLYN</sequence>
<dbReference type="OrthoDB" id="6505507at2"/>
<dbReference type="EMBL" id="PJZH01000027">
    <property type="protein sequence ID" value="PLR30898.1"/>
    <property type="molecule type" value="Genomic_DNA"/>
</dbReference>
<evidence type="ECO:0000313" key="3">
    <source>
        <dbReference type="Proteomes" id="UP000234503"/>
    </source>
</evidence>
<evidence type="ECO:0000313" key="2">
    <source>
        <dbReference type="EMBL" id="PLR30898.1"/>
    </source>
</evidence>
<keyword evidence="3" id="KW-1185">Reference proteome</keyword>
<dbReference type="Proteomes" id="UP000234503">
    <property type="component" value="Unassembled WGS sequence"/>
</dbReference>
<dbReference type="AlphaFoldDB" id="A0A2N5DV85"/>
<comment type="caution">
    <text evidence="2">The sequence shown here is derived from an EMBL/GenBank/DDBJ whole genome shotgun (WGS) entry which is preliminary data.</text>
</comment>